<evidence type="ECO:0000313" key="1">
    <source>
        <dbReference type="EMBL" id="QHC34152.1"/>
    </source>
</evidence>
<reference evidence="1 2" key="1">
    <citation type="journal article" date="2020" name="Carbohydr. Polym.">
        <title>Characterization and optimization of production of bacterial cellulose from strain CGMCC 17276 based on whole-genome analysis.</title>
        <authorList>
            <person name="Lu T."/>
            <person name="Gao H."/>
            <person name="Liao B."/>
            <person name="Wu J."/>
            <person name="Zhang W."/>
            <person name="Huang J."/>
            <person name="Liu M."/>
            <person name="Huang J."/>
            <person name="Chang Z."/>
            <person name="Jin M."/>
            <person name="Yi Z."/>
            <person name="Jiang D."/>
        </authorList>
    </citation>
    <scope>NUCLEOTIDE SEQUENCE [LARGE SCALE GENOMIC DNA]</scope>
    <source>
        <strain evidence="1 2">CGMCC 17276</strain>
    </source>
</reference>
<proteinExistence type="predicted"/>
<dbReference type="Pfam" id="PF13262">
    <property type="entry name" value="DUF4054"/>
    <property type="match status" value="1"/>
</dbReference>
<evidence type="ECO:0000313" key="2">
    <source>
        <dbReference type="Proteomes" id="UP000464674"/>
    </source>
</evidence>
<dbReference type="Proteomes" id="UP000464674">
    <property type="component" value="Chromosome"/>
</dbReference>
<protein>
    <submittedName>
        <fullName evidence="1">DUF4054 domain-containing protein</fullName>
    </submittedName>
</protein>
<sequence>MAVATFDYATWSARYPDLAAKVPETLADLYFGEAQLYLDNTECSPVRNIMQRTMLLYMLVAHIAYLNLPTTSGGNGAGMVGRVSNATRGSVSIGTDMGAQPGSAQWFLQTQYGAAFWQATIWLRTARYVHIPRVQRQTWP</sequence>
<dbReference type="EMBL" id="CP041348">
    <property type="protein sequence ID" value="QHC34152.1"/>
    <property type="molecule type" value="Genomic_DNA"/>
</dbReference>
<organism evidence="1 2">
    <name type="scientific">Komagataeibacter xylinus</name>
    <name type="common">Gluconacetobacter xylinus</name>
    <dbReference type="NCBI Taxonomy" id="28448"/>
    <lineage>
        <taxon>Bacteria</taxon>
        <taxon>Pseudomonadati</taxon>
        <taxon>Pseudomonadota</taxon>
        <taxon>Alphaproteobacteria</taxon>
        <taxon>Acetobacterales</taxon>
        <taxon>Acetobacteraceae</taxon>
        <taxon>Komagataeibacter</taxon>
    </lineage>
</organism>
<dbReference type="InterPro" id="IPR025127">
    <property type="entry name" value="DUF4054"/>
</dbReference>
<name>A0A857FJ14_KOMXY</name>
<dbReference type="AlphaFoldDB" id="A0A857FJ14"/>
<gene>
    <name evidence="1" type="ORF">FMA36_00255</name>
</gene>
<dbReference type="OrthoDB" id="9032784at2"/>
<dbReference type="RefSeq" id="WP_159260030.1">
    <property type="nucleotide sequence ID" value="NZ_CP041348.1"/>
</dbReference>
<accession>A0A857FJ14</accession>